<feature type="transmembrane region" description="Helical" evidence="8">
    <location>
        <begin position="175"/>
        <end position="194"/>
    </location>
</feature>
<dbReference type="InterPro" id="IPR050549">
    <property type="entry name" value="MFS_Trehalose_Transporter"/>
</dbReference>
<dbReference type="GO" id="GO:0005886">
    <property type="term" value="C:plasma membrane"/>
    <property type="evidence" value="ECO:0007669"/>
    <property type="project" value="UniProtKB-SubCell"/>
</dbReference>
<dbReference type="Pfam" id="PF00083">
    <property type="entry name" value="Sugar_tr"/>
    <property type="match status" value="1"/>
</dbReference>
<feature type="transmembrane region" description="Helical" evidence="8">
    <location>
        <begin position="119"/>
        <end position="137"/>
    </location>
</feature>
<evidence type="ECO:0000256" key="2">
    <source>
        <dbReference type="ARBA" id="ARBA00022448"/>
    </source>
</evidence>
<evidence type="ECO:0000256" key="7">
    <source>
        <dbReference type="ARBA" id="ARBA00023136"/>
    </source>
</evidence>
<evidence type="ECO:0000256" key="1">
    <source>
        <dbReference type="ARBA" id="ARBA00004651"/>
    </source>
</evidence>
<feature type="transmembrane region" description="Helical" evidence="8">
    <location>
        <begin position="330"/>
        <end position="352"/>
    </location>
</feature>
<keyword evidence="5 8" id="KW-0812">Transmembrane</keyword>
<protein>
    <submittedName>
        <fullName evidence="10">Facilitated trehalose transporter Tret1</fullName>
    </submittedName>
</protein>
<reference evidence="10" key="1">
    <citation type="submission" date="2022-07" db="EMBL/GenBank/DDBJ databases">
        <authorList>
            <person name="Trinca V."/>
            <person name="Uliana J.V.C."/>
            <person name="Torres T.T."/>
            <person name="Ward R.J."/>
            <person name="Monesi N."/>
        </authorList>
    </citation>
    <scope>NUCLEOTIDE SEQUENCE</scope>
    <source>
        <strain evidence="10">HSMRA1968</strain>
        <tissue evidence="10">Whole embryos</tissue>
    </source>
</reference>
<dbReference type="FunFam" id="1.20.1250.20:FF:000218">
    <property type="entry name" value="facilitated trehalose transporter Tret1"/>
    <property type="match status" value="1"/>
</dbReference>
<keyword evidence="6 8" id="KW-1133">Transmembrane helix</keyword>
<gene>
    <name evidence="10" type="primary">Tret1_9</name>
    <name evidence="10" type="ORF">Bhyg_15973</name>
</gene>
<keyword evidence="2" id="KW-0813">Transport</keyword>
<dbReference type="CDD" id="cd17358">
    <property type="entry name" value="MFS_GLUT6_8_Class3_like"/>
    <property type="match status" value="1"/>
</dbReference>
<feature type="transmembrane region" description="Helical" evidence="8">
    <location>
        <begin position="21"/>
        <end position="41"/>
    </location>
</feature>
<feature type="transmembrane region" description="Helical" evidence="8">
    <location>
        <begin position="426"/>
        <end position="451"/>
    </location>
</feature>
<dbReference type="AlphaFoldDB" id="A0A9Q0MPK6"/>
<feature type="transmembrane region" description="Helical" evidence="8">
    <location>
        <begin position="364"/>
        <end position="388"/>
    </location>
</feature>
<keyword evidence="7 8" id="KW-0472">Membrane</keyword>
<name>A0A9Q0MPK6_9DIPT</name>
<proteinExistence type="predicted"/>
<comment type="subcellular location">
    <subcellularLocation>
        <location evidence="1">Cell membrane</location>
        <topology evidence="1">Multi-pass membrane protein</topology>
    </subcellularLocation>
</comment>
<dbReference type="PANTHER" id="PTHR48021">
    <property type="match status" value="1"/>
</dbReference>
<evidence type="ECO:0000256" key="5">
    <source>
        <dbReference type="ARBA" id="ARBA00022692"/>
    </source>
</evidence>
<dbReference type="Gene3D" id="1.20.1250.20">
    <property type="entry name" value="MFS general substrate transporter like domains"/>
    <property type="match status" value="1"/>
</dbReference>
<feature type="transmembrane region" description="Helical" evidence="8">
    <location>
        <begin position="61"/>
        <end position="82"/>
    </location>
</feature>
<dbReference type="Proteomes" id="UP001151699">
    <property type="component" value="Unassembled WGS sequence"/>
</dbReference>
<evidence type="ECO:0000259" key="9">
    <source>
        <dbReference type="PROSITE" id="PS50850"/>
    </source>
</evidence>
<dbReference type="InterPro" id="IPR020846">
    <property type="entry name" value="MFS_dom"/>
</dbReference>
<keyword evidence="3" id="KW-1003">Cell membrane</keyword>
<sequence length="470" mass="51857">MMDIKGPTTYSKVTHQFLAIFCANIISLSHGCSLGWLSPYLPLLQSDSSPLFTGSINLEETSWIGAILCVGGVVGNSVFGYLCKLIGRKRSITLLAIPNLGFWLCIMFGHYVYHLYFARFLIGCTGGGLFVCVPLFVAEIAEDRIRGTLGSLLLVCSNVGILFSFVAGCYVSYEIFPYVMIVFPLIFLFSFYFLPETPQYLLQQDKVKEAEIALRFYRNSNNFDSKEACEKFDMEMAKIKQLSKQNNDSEKFKFADLKTPAARKGILIGVTLMAINQFSGCFTLLNYSATIFRDSGSDISPNMSSIIIASIQCIGTYVATILVDKVGRKLLLTTSASATSIGLAVMGAYTYLDKLKFDLHNFNWVPVCSLSFVMLIASIGILPLPFIVLVEVLPKNIREIGSTLCVSSISVTSFLILKTFPILTNVIGLHGCMWLFSGACTFGTLFIIFVVEETKGASLDPVKSRCMSIY</sequence>
<evidence type="ECO:0000256" key="6">
    <source>
        <dbReference type="ARBA" id="ARBA00022989"/>
    </source>
</evidence>
<keyword evidence="11" id="KW-1185">Reference proteome</keyword>
<dbReference type="PANTHER" id="PTHR48021:SF33">
    <property type="entry name" value="AT22075P-RELATED"/>
    <property type="match status" value="1"/>
</dbReference>
<feature type="domain" description="Major facilitator superfamily (MFS) profile" evidence="9">
    <location>
        <begin position="19"/>
        <end position="455"/>
    </location>
</feature>
<dbReference type="SUPFAM" id="SSF103473">
    <property type="entry name" value="MFS general substrate transporter"/>
    <property type="match status" value="1"/>
</dbReference>
<evidence type="ECO:0000256" key="3">
    <source>
        <dbReference type="ARBA" id="ARBA00022475"/>
    </source>
</evidence>
<feature type="transmembrane region" description="Helical" evidence="8">
    <location>
        <begin position="94"/>
        <end position="113"/>
    </location>
</feature>
<evidence type="ECO:0000256" key="4">
    <source>
        <dbReference type="ARBA" id="ARBA00022597"/>
    </source>
</evidence>
<comment type="caution">
    <text evidence="10">The sequence shown here is derived from an EMBL/GenBank/DDBJ whole genome shotgun (WGS) entry which is preliminary data.</text>
</comment>
<evidence type="ECO:0000256" key="8">
    <source>
        <dbReference type="SAM" id="Phobius"/>
    </source>
</evidence>
<dbReference type="PROSITE" id="PS50850">
    <property type="entry name" value="MFS"/>
    <property type="match status" value="1"/>
</dbReference>
<evidence type="ECO:0000313" key="10">
    <source>
        <dbReference type="EMBL" id="KAJ6633527.1"/>
    </source>
</evidence>
<organism evidence="10 11">
    <name type="scientific">Pseudolycoriella hygida</name>
    <dbReference type="NCBI Taxonomy" id="35572"/>
    <lineage>
        <taxon>Eukaryota</taxon>
        <taxon>Metazoa</taxon>
        <taxon>Ecdysozoa</taxon>
        <taxon>Arthropoda</taxon>
        <taxon>Hexapoda</taxon>
        <taxon>Insecta</taxon>
        <taxon>Pterygota</taxon>
        <taxon>Neoptera</taxon>
        <taxon>Endopterygota</taxon>
        <taxon>Diptera</taxon>
        <taxon>Nematocera</taxon>
        <taxon>Sciaroidea</taxon>
        <taxon>Sciaridae</taxon>
        <taxon>Pseudolycoriella</taxon>
    </lineage>
</organism>
<dbReference type="InterPro" id="IPR044775">
    <property type="entry name" value="MFS_ERD6/Tret1-like"/>
</dbReference>
<dbReference type="GO" id="GO:0051119">
    <property type="term" value="F:sugar transmembrane transporter activity"/>
    <property type="evidence" value="ECO:0007669"/>
    <property type="project" value="InterPro"/>
</dbReference>
<dbReference type="EMBL" id="WJQU01001930">
    <property type="protein sequence ID" value="KAJ6633527.1"/>
    <property type="molecule type" value="Genomic_DNA"/>
</dbReference>
<feature type="transmembrane region" description="Helical" evidence="8">
    <location>
        <begin position="400"/>
        <end position="420"/>
    </location>
</feature>
<dbReference type="InterPro" id="IPR036259">
    <property type="entry name" value="MFS_trans_sf"/>
</dbReference>
<keyword evidence="4" id="KW-0762">Sugar transport</keyword>
<dbReference type="OrthoDB" id="6612291at2759"/>
<feature type="transmembrane region" description="Helical" evidence="8">
    <location>
        <begin position="266"/>
        <end position="285"/>
    </location>
</feature>
<dbReference type="InterPro" id="IPR005828">
    <property type="entry name" value="MFS_sugar_transport-like"/>
</dbReference>
<evidence type="ECO:0000313" key="11">
    <source>
        <dbReference type="Proteomes" id="UP001151699"/>
    </source>
</evidence>
<feature type="transmembrane region" description="Helical" evidence="8">
    <location>
        <begin position="305"/>
        <end position="323"/>
    </location>
</feature>
<accession>A0A9Q0MPK6</accession>
<feature type="transmembrane region" description="Helical" evidence="8">
    <location>
        <begin position="149"/>
        <end position="169"/>
    </location>
</feature>